<proteinExistence type="predicted"/>
<comment type="caution">
    <text evidence="2">The sequence shown here is derived from an EMBL/GenBank/DDBJ whole genome shotgun (WGS) entry which is preliminary data.</text>
</comment>
<evidence type="ECO:0000313" key="3">
    <source>
        <dbReference type="Proteomes" id="UP001165121"/>
    </source>
</evidence>
<reference evidence="2" key="1">
    <citation type="submission" date="2023-04" db="EMBL/GenBank/DDBJ databases">
        <title>Phytophthora fragariaefolia NBRC 109709.</title>
        <authorList>
            <person name="Ichikawa N."/>
            <person name="Sato H."/>
            <person name="Tonouchi N."/>
        </authorList>
    </citation>
    <scope>NUCLEOTIDE SEQUENCE</scope>
    <source>
        <strain evidence="2">NBRC 109709</strain>
    </source>
</reference>
<feature type="region of interest" description="Disordered" evidence="1">
    <location>
        <begin position="84"/>
        <end position="111"/>
    </location>
</feature>
<dbReference type="AlphaFoldDB" id="A0A9W6Y748"/>
<organism evidence="2 3">
    <name type="scientific">Phytophthora fragariaefolia</name>
    <dbReference type="NCBI Taxonomy" id="1490495"/>
    <lineage>
        <taxon>Eukaryota</taxon>
        <taxon>Sar</taxon>
        <taxon>Stramenopiles</taxon>
        <taxon>Oomycota</taxon>
        <taxon>Peronosporomycetes</taxon>
        <taxon>Peronosporales</taxon>
        <taxon>Peronosporaceae</taxon>
        <taxon>Phytophthora</taxon>
    </lineage>
</organism>
<feature type="region of interest" description="Disordered" evidence="1">
    <location>
        <begin position="180"/>
        <end position="216"/>
    </location>
</feature>
<gene>
    <name evidence="2" type="ORF">Pfra01_002233200</name>
</gene>
<sequence length="254" mass="25195">MGTVDPEGCERSAEATGDENTPPGETEAAEVAPSAPAPPESSTSTGTEASVPEVTPLRPTGVLGSDAVDAVDDTGDVVVRGIGENGGFDPLGTDANESTPLSAGTAMPEAGADEVETETAESVERTLCEGPLPLAAAEAACFTAFGVFKSTEGRPSRSFFLGGGGADRGLPDDFAGLLGLPFSSPLKDPEEVGGVGPEPTEDPEAAGGGGIANCSAPNSSKNVAKAAGIADTDAELAPPETELCRSLCSKSSRS</sequence>
<protein>
    <submittedName>
        <fullName evidence="2">Unnamed protein product</fullName>
    </submittedName>
</protein>
<dbReference type="EMBL" id="BSXT01003375">
    <property type="protein sequence ID" value="GMF53834.1"/>
    <property type="molecule type" value="Genomic_DNA"/>
</dbReference>
<feature type="compositionally biased region" description="Low complexity" evidence="1">
    <location>
        <begin position="25"/>
        <end position="50"/>
    </location>
</feature>
<feature type="region of interest" description="Disordered" evidence="1">
    <location>
        <begin position="1"/>
        <end position="72"/>
    </location>
</feature>
<feature type="region of interest" description="Disordered" evidence="1">
    <location>
        <begin position="231"/>
        <end position="254"/>
    </location>
</feature>
<keyword evidence="3" id="KW-1185">Reference proteome</keyword>
<name>A0A9W6Y748_9STRA</name>
<dbReference type="Proteomes" id="UP001165121">
    <property type="component" value="Unassembled WGS sequence"/>
</dbReference>
<accession>A0A9W6Y748</accession>
<evidence type="ECO:0000313" key="2">
    <source>
        <dbReference type="EMBL" id="GMF53834.1"/>
    </source>
</evidence>
<feature type="compositionally biased region" description="Low complexity" evidence="1">
    <location>
        <begin position="244"/>
        <end position="254"/>
    </location>
</feature>
<evidence type="ECO:0000256" key="1">
    <source>
        <dbReference type="SAM" id="MobiDB-lite"/>
    </source>
</evidence>